<evidence type="ECO:0000259" key="3">
    <source>
        <dbReference type="Pfam" id="PF00591"/>
    </source>
</evidence>
<dbReference type="Gene3D" id="1.20.970.10">
    <property type="entry name" value="Transferase, Pyrimidine Nucleoside Phosphorylase, Chain C"/>
    <property type="match status" value="1"/>
</dbReference>
<dbReference type="GO" id="GO:0004048">
    <property type="term" value="F:anthranilate phosphoribosyltransferase activity"/>
    <property type="evidence" value="ECO:0007669"/>
    <property type="project" value="InterPro"/>
</dbReference>
<dbReference type="InterPro" id="IPR000312">
    <property type="entry name" value="Glycosyl_Trfase_fam3"/>
</dbReference>
<reference evidence="5" key="1">
    <citation type="submission" date="2018-05" db="EMBL/GenBank/DDBJ databases">
        <authorList>
            <person name="Lanie J.A."/>
            <person name="Ng W.-L."/>
            <person name="Kazmierczak K.M."/>
            <person name="Andrzejewski T.M."/>
            <person name="Davidsen T.M."/>
            <person name="Wayne K.J."/>
            <person name="Tettelin H."/>
            <person name="Glass J.I."/>
            <person name="Rusch D."/>
            <person name="Podicherti R."/>
            <person name="Tsui H.-C.T."/>
            <person name="Winkler M.E."/>
        </authorList>
    </citation>
    <scope>NUCLEOTIDE SEQUENCE</scope>
</reference>
<evidence type="ECO:0000256" key="1">
    <source>
        <dbReference type="ARBA" id="ARBA00022676"/>
    </source>
</evidence>
<gene>
    <name evidence="5" type="ORF">METZ01_LOCUS289675</name>
</gene>
<dbReference type="SUPFAM" id="SSF52418">
    <property type="entry name" value="Nucleoside phosphorylase/phosphoribosyltransferase catalytic domain"/>
    <property type="match status" value="1"/>
</dbReference>
<feature type="domain" description="Glycosyl transferase family 3" evidence="3">
    <location>
        <begin position="73"/>
        <end position="265"/>
    </location>
</feature>
<dbReference type="GO" id="GO:0005829">
    <property type="term" value="C:cytosol"/>
    <property type="evidence" value="ECO:0007669"/>
    <property type="project" value="TreeGrafter"/>
</dbReference>
<evidence type="ECO:0000256" key="2">
    <source>
        <dbReference type="ARBA" id="ARBA00022679"/>
    </source>
</evidence>
<proteinExistence type="predicted"/>
<organism evidence="5">
    <name type="scientific">marine metagenome</name>
    <dbReference type="NCBI Taxonomy" id="408172"/>
    <lineage>
        <taxon>unclassified sequences</taxon>
        <taxon>metagenomes</taxon>
        <taxon>ecological metagenomes</taxon>
    </lineage>
</organism>
<feature type="non-terminal residue" evidence="5">
    <location>
        <position position="265"/>
    </location>
</feature>
<dbReference type="NCBIfam" id="TIGR01245">
    <property type="entry name" value="trpD"/>
    <property type="match status" value="1"/>
</dbReference>
<name>A0A382LPL7_9ZZZZ</name>
<dbReference type="EMBL" id="UINC01087451">
    <property type="protein sequence ID" value="SVC36821.1"/>
    <property type="molecule type" value="Genomic_DNA"/>
</dbReference>
<dbReference type="InterPro" id="IPR036320">
    <property type="entry name" value="Glycosyl_Trfase_fam3_N_dom_sf"/>
</dbReference>
<evidence type="ECO:0000259" key="4">
    <source>
        <dbReference type="Pfam" id="PF02885"/>
    </source>
</evidence>
<evidence type="ECO:0000313" key="5">
    <source>
        <dbReference type="EMBL" id="SVC36821.1"/>
    </source>
</evidence>
<protein>
    <recommendedName>
        <fullName evidence="6">Glycosyl transferase family 3 domain-containing protein</fullName>
    </recommendedName>
</protein>
<dbReference type="SUPFAM" id="SSF47648">
    <property type="entry name" value="Nucleoside phosphorylase/phosphoribosyltransferase N-terminal domain"/>
    <property type="match status" value="1"/>
</dbReference>
<dbReference type="GO" id="GO:0000162">
    <property type="term" value="P:L-tryptophan biosynthetic process"/>
    <property type="evidence" value="ECO:0007669"/>
    <property type="project" value="InterPro"/>
</dbReference>
<dbReference type="PANTHER" id="PTHR43285:SF2">
    <property type="entry name" value="ANTHRANILATE PHOSPHORIBOSYLTRANSFERASE"/>
    <property type="match status" value="1"/>
</dbReference>
<evidence type="ECO:0008006" key="6">
    <source>
        <dbReference type="Google" id="ProtNLM"/>
    </source>
</evidence>
<feature type="domain" description="Glycosyl transferase family 3 N-terminal" evidence="4">
    <location>
        <begin position="4"/>
        <end position="63"/>
    </location>
</feature>
<keyword evidence="1" id="KW-0328">Glycosyltransferase</keyword>
<dbReference type="Pfam" id="PF00591">
    <property type="entry name" value="Glycos_transf_3"/>
    <property type="match status" value="1"/>
</dbReference>
<dbReference type="InterPro" id="IPR017459">
    <property type="entry name" value="Glycosyl_Trfase_fam3_N_dom"/>
</dbReference>
<dbReference type="InterPro" id="IPR005940">
    <property type="entry name" value="Anthranilate_Pribosyl_Tfrase"/>
</dbReference>
<keyword evidence="2" id="KW-0808">Transferase</keyword>
<dbReference type="AlphaFoldDB" id="A0A382LPL7"/>
<dbReference type="Pfam" id="PF02885">
    <property type="entry name" value="Glycos_trans_3N"/>
    <property type="match status" value="1"/>
</dbReference>
<accession>A0A382LPL7</accession>
<dbReference type="Gene3D" id="3.40.1030.10">
    <property type="entry name" value="Nucleoside phosphorylase/phosphoribosyltransferase catalytic domain"/>
    <property type="match status" value="1"/>
</dbReference>
<dbReference type="InterPro" id="IPR035902">
    <property type="entry name" value="Nuc_phospho_transferase"/>
</dbReference>
<sequence>MIREAISTVVGGTSLTANEAGGVMEEIMAGDATPAQIGSFVTALRLKGETSEEIAGMARVMRTNVLKVEYPGPMVDIVGTGGDGLNTFNLSTAAALVLAASGVKVAKHGNRAASSAAGAADVLEACGVKLELEPKAVARCIDEAGMGFMFAPAFHPAMRHAGGPRREIGIRTIFNILGPLTNPAGAESLVVGIADPSLGERMAQAFAQLGSKHVMVVHGSDGADELTITGSSKVWEMLNGQVCHYELRLEEVGLEPCTPEALKGG</sequence>
<dbReference type="PANTHER" id="PTHR43285">
    <property type="entry name" value="ANTHRANILATE PHOSPHORIBOSYLTRANSFERASE"/>
    <property type="match status" value="1"/>
</dbReference>